<comment type="caution">
    <text evidence="2">The sequence shown here is derived from an EMBL/GenBank/DDBJ whole genome shotgun (WGS) entry which is preliminary data.</text>
</comment>
<evidence type="ECO:0008006" key="4">
    <source>
        <dbReference type="Google" id="ProtNLM"/>
    </source>
</evidence>
<keyword evidence="3" id="KW-1185">Reference proteome</keyword>
<proteinExistence type="predicted"/>
<evidence type="ECO:0000256" key="1">
    <source>
        <dbReference type="SAM" id="Phobius"/>
    </source>
</evidence>
<evidence type="ECO:0000313" key="2">
    <source>
        <dbReference type="EMBL" id="GAA0430534.1"/>
    </source>
</evidence>
<reference evidence="3" key="1">
    <citation type="journal article" date="2019" name="Int. J. Syst. Evol. Microbiol.">
        <title>The Global Catalogue of Microorganisms (GCM) 10K type strain sequencing project: providing services to taxonomists for standard genome sequencing and annotation.</title>
        <authorList>
            <consortium name="The Broad Institute Genomics Platform"/>
            <consortium name="The Broad Institute Genome Sequencing Center for Infectious Disease"/>
            <person name="Wu L."/>
            <person name="Ma J."/>
        </authorList>
    </citation>
    <scope>NUCLEOTIDE SEQUENCE [LARGE SCALE GENOMIC DNA]</scope>
    <source>
        <strain evidence="3">JCM 12149</strain>
    </source>
</reference>
<feature type="transmembrane region" description="Helical" evidence="1">
    <location>
        <begin position="53"/>
        <end position="76"/>
    </location>
</feature>
<dbReference type="Proteomes" id="UP001501459">
    <property type="component" value="Unassembled WGS sequence"/>
</dbReference>
<name>A0ABP3IWU5_9BACI</name>
<evidence type="ECO:0000313" key="3">
    <source>
        <dbReference type="Proteomes" id="UP001501459"/>
    </source>
</evidence>
<dbReference type="EMBL" id="BAAADM010000007">
    <property type="protein sequence ID" value="GAA0430534.1"/>
    <property type="molecule type" value="Genomic_DNA"/>
</dbReference>
<gene>
    <name evidence="2" type="ORF">GCM10008983_03680</name>
</gene>
<keyword evidence="1" id="KW-0812">Transmembrane</keyword>
<dbReference type="RefSeq" id="WP_343750794.1">
    <property type="nucleotide sequence ID" value="NZ_BAAADM010000007.1"/>
</dbReference>
<accession>A0ABP3IWU5</accession>
<protein>
    <recommendedName>
        <fullName evidence="4">Phosphatase</fullName>
    </recommendedName>
</protein>
<sequence>MKKTNIGLILLLSSAIIYGSTLISASVYSKVLLNGSVGWDSRYGIFGTAIREVGSLSLIISVLLGIAGIVLIVMSLRNK</sequence>
<organism evidence="2 3">
    <name type="scientific">Lentibacillus halophilus</name>
    <dbReference type="NCBI Taxonomy" id="295065"/>
    <lineage>
        <taxon>Bacteria</taxon>
        <taxon>Bacillati</taxon>
        <taxon>Bacillota</taxon>
        <taxon>Bacilli</taxon>
        <taxon>Bacillales</taxon>
        <taxon>Bacillaceae</taxon>
        <taxon>Lentibacillus</taxon>
    </lineage>
</organism>
<keyword evidence="1" id="KW-1133">Transmembrane helix</keyword>
<keyword evidence="1" id="KW-0472">Membrane</keyword>